<evidence type="ECO:0000313" key="3">
    <source>
        <dbReference type="Proteomes" id="UP000191408"/>
    </source>
</evidence>
<dbReference type="AlphaFoldDB" id="A0A1V6P3K7"/>
<dbReference type="PANTHER" id="PTHR47843">
    <property type="entry name" value="BTB DOMAIN-CONTAINING PROTEIN-RELATED"/>
    <property type="match status" value="1"/>
</dbReference>
<feature type="domain" description="BTB" evidence="1">
    <location>
        <begin position="18"/>
        <end position="83"/>
    </location>
</feature>
<evidence type="ECO:0000259" key="1">
    <source>
        <dbReference type="PROSITE" id="PS50097"/>
    </source>
</evidence>
<sequence>MAQNHGHSKDNVTVIQGPTVKITVGTSKEPFHIHESVLCTSSHFFKAAMSGSWKESTEHTIELPEDDPKAFAVYSHWLYFAKIPGLLQVAKKGESAKQSAQEYYDLVSAYVLGDKLLDAKFQNSVIDAIIDTWFTADIRDGKVYFPDADAVSHAYNNTTESSKLRQMLVALYLHAAGYQWLSEKHPKEFLLSVAKGFAGRRRPGSVRSFGRFAYYVNPETMMQSLKRKLSDQESLE</sequence>
<dbReference type="OrthoDB" id="1022638at2759"/>
<dbReference type="SUPFAM" id="SSF54695">
    <property type="entry name" value="POZ domain"/>
    <property type="match status" value="1"/>
</dbReference>
<dbReference type="InterPro" id="IPR000210">
    <property type="entry name" value="BTB/POZ_dom"/>
</dbReference>
<dbReference type="CDD" id="cd18186">
    <property type="entry name" value="BTB_POZ_ZBTB_KLHL-like"/>
    <property type="match status" value="1"/>
</dbReference>
<reference evidence="3" key="1">
    <citation type="journal article" date="2017" name="Nat. Microbiol.">
        <title>Global analysis of biosynthetic gene clusters reveals vast potential of secondary metabolite production in Penicillium species.</title>
        <authorList>
            <person name="Nielsen J.C."/>
            <person name="Grijseels S."/>
            <person name="Prigent S."/>
            <person name="Ji B."/>
            <person name="Dainat J."/>
            <person name="Nielsen K.F."/>
            <person name="Frisvad J.C."/>
            <person name="Workman M."/>
            <person name="Nielsen J."/>
        </authorList>
    </citation>
    <scope>NUCLEOTIDE SEQUENCE [LARGE SCALE GENOMIC DNA]</scope>
    <source>
        <strain evidence="3">IBT 4502</strain>
    </source>
</reference>
<comment type="caution">
    <text evidence="2">The sequence shown here is derived from an EMBL/GenBank/DDBJ whole genome shotgun (WGS) entry which is preliminary data.</text>
</comment>
<proteinExistence type="predicted"/>
<organism evidence="2 3">
    <name type="scientific">Penicillium polonicum</name>
    <dbReference type="NCBI Taxonomy" id="60169"/>
    <lineage>
        <taxon>Eukaryota</taxon>
        <taxon>Fungi</taxon>
        <taxon>Dikarya</taxon>
        <taxon>Ascomycota</taxon>
        <taxon>Pezizomycotina</taxon>
        <taxon>Eurotiomycetes</taxon>
        <taxon>Eurotiomycetidae</taxon>
        <taxon>Eurotiales</taxon>
        <taxon>Aspergillaceae</taxon>
        <taxon>Penicillium</taxon>
    </lineage>
</organism>
<dbReference type="Proteomes" id="UP000191408">
    <property type="component" value="Unassembled WGS sequence"/>
</dbReference>
<dbReference type="EMBL" id="MDYM01000001">
    <property type="protein sequence ID" value="OQD71539.1"/>
    <property type="molecule type" value="Genomic_DNA"/>
</dbReference>
<keyword evidence="3" id="KW-1185">Reference proteome</keyword>
<name>A0A1V6P3K7_PENPO</name>
<evidence type="ECO:0000313" key="2">
    <source>
        <dbReference type="EMBL" id="OQD71539.1"/>
    </source>
</evidence>
<gene>
    <name evidence="2" type="ORF">PENPOL_c001G01062</name>
</gene>
<dbReference type="InterPro" id="IPR011333">
    <property type="entry name" value="SKP1/BTB/POZ_sf"/>
</dbReference>
<accession>A0A1V6P3K7</accession>
<dbReference type="PANTHER" id="PTHR47843:SF2">
    <property type="entry name" value="BTB DOMAIN-CONTAINING PROTEIN"/>
    <property type="match status" value="1"/>
</dbReference>
<dbReference type="Gene3D" id="3.30.710.10">
    <property type="entry name" value="Potassium Channel Kv1.1, Chain A"/>
    <property type="match status" value="1"/>
</dbReference>
<dbReference type="PROSITE" id="PS50097">
    <property type="entry name" value="BTB"/>
    <property type="match status" value="1"/>
</dbReference>
<protein>
    <recommendedName>
        <fullName evidence="1">BTB domain-containing protein</fullName>
    </recommendedName>
</protein>
<dbReference type="Pfam" id="PF00651">
    <property type="entry name" value="BTB"/>
    <property type="match status" value="1"/>
</dbReference>